<dbReference type="GeneID" id="37035487"/>
<evidence type="ECO:0000313" key="5">
    <source>
        <dbReference type="EMBL" id="PWN43514.1"/>
    </source>
</evidence>
<dbReference type="FunCoup" id="A0A316W1W4">
    <property type="interactions" value="1"/>
</dbReference>
<dbReference type="InterPro" id="IPR036291">
    <property type="entry name" value="NAD(P)-bd_dom_sf"/>
</dbReference>
<dbReference type="Pfam" id="PF13561">
    <property type="entry name" value="adh_short_C2"/>
    <property type="match status" value="1"/>
</dbReference>
<evidence type="ECO:0000256" key="4">
    <source>
        <dbReference type="SAM" id="MobiDB-lite"/>
    </source>
</evidence>
<dbReference type="OrthoDB" id="1393670at2759"/>
<gene>
    <name evidence="5" type="ORF">IE81DRAFT_322372</name>
</gene>
<dbReference type="STRING" id="1522189.A0A316W1W4"/>
<dbReference type="AlphaFoldDB" id="A0A316W1W4"/>
<dbReference type="InterPro" id="IPR020904">
    <property type="entry name" value="Sc_DH/Rdtase_CS"/>
</dbReference>
<evidence type="ECO:0000313" key="6">
    <source>
        <dbReference type="Proteomes" id="UP000245783"/>
    </source>
</evidence>
<comment type="similarity">
    <text evidence="1">Belongs to the short-chain dehydrogenases/reductases (SDR) family.</text>
</comment>
<dbReference type="InParanoid" id="A0A316W1W4"/>
<reference evidence="5 6" key="1">
    <citation type="journal article" date="2018" name="Mol. Biol. Evol.">
        <title>Broad Genomic Sampling Reveals a Smut Pathogenic Ancestry of the Fungal Clade Ustilaginomycotina.</title>
        <authorList>
            <person name="Kijpornyongpan T."/>
            <person name="Mondo S.J."/>
            <person name="Barry K."/>
            <person name="Sandor L."/>
            <person name="Lee J."/>
            <person name="Lipzen A."/>
            <person name="Pangilinan J."/>
            <person name="LaButti K."/>
            <person name="Hainaut M."/>
            <person name="Henrissat B."/>
            <person name="Grigoriev I.V."/>
            <person name="Spatafora J.W."/>
            <person name="Aime M.C."/>
        </authorList>
    </citation>
    <scope>NUCLEOTIDE SEQUENCE [LARGE SCALE GENOMIC DNA]</scope>
    <source>
        <strain evidence="5 6">MCA 4658</strain>
    </source>
</reference>
<keyword evidence="6" id="KW-1185">Reference proteome</keyword>
<sequence>MAGGAEYESQAQPKPDQILTITTTITHASRVASALRDTPTLPTSYLLPSARQPKMSSNSDKIHGKQSHLEEQHDIVTAYPNAIPSKQSQTGPGLDKDMKPGAAHYQVETWDNDGKPYLTEYKGTGKLEGRRAIITGGDSGIGRAIALFYAREGAKITLACLPEEAEDARTVEQLVKEGPGSKSIIVVPGDVKDHAYCKSLIDTHVKQWGGLEILVNNASQQIECKDLAEIDLKNVENTFQTNIVAMIALAKFALPHLKRGAGTIINDASVTAHKGSIGFADYAATKGAIVTFTKALAGQLAPKGIRVNAVAPGPVYTPMQPASRTAESMEGWGVGAIPLHGRPAQPAELAGAFVFLADPVYTNCMTGQVVHVNNGGYFP</sequence>
<dbReference type="SUPFAM" id="SSF51735">
    <property type="entry name" value="NAD(P)-binding Rossmann-fold domains"/>
    <property type="match status" value="1"/>
</dbReference>
<dbReference type="EMBL" id="KZ819369">
    <property type="protein sequence ID" value="PWN43514.1"/>
    <property type="molecule type" value="Genomic_DNA"/>
</dbReference>
<evidence type="ECO:0000256" key="3">
    <source>
        <dbReference type="ARBA" id="ARBA00023002"/>
    </source>
</evidence>
<dbReference type="FunFam" id="3.40.50.720:FF:000084">
    <property type="entry name" value="Short-chain dehydrogenase reductase"/>
    <property type="match status" value="1"/>
</dbReference>
<dbReference type="Gene3D" id="3.40.50.720">
    <property type="entry name" value="NAD(P)-binding Rossmann-like Domain"/>
    <property type="match status" value="1"/>
</dbReference>
<dbReference type="PANTHER" id="PTHR48107">
    <property type="entry name" value="NADPH-DEPENDENT ALDEHYDE REDUCTASE-LIKE PROTEIN, CHLOROPLASTIC-RELATED"/>
    <property type="match status" value="1"/>
</dbReference>
<dbReference type="RefSeq" id="XP_025370674.1">
    <property type="nucleotide sequence ID" value="XM_025513617.1"/>
</dbReference>
<organism evidence="5 6">
    <name type="scientific">Ceraceosorus guamensis</name>
    <dbReference type="NCBI Taxonomy" id="1522189"/>
    <lineage>
        <taxon>Eukaryota</taxon>
        <taxon>Fungi</taxon>
        <taxon>Dikarya</taxon>
        <taxon>Basidiomycota</taxon>
        <taxon>Ustilaginomycotina</taxon>
        <taxon>Exobasidiomycetes</taxon>
        <taxon>Ceraceosorales</taxon>
        <taxon>Ceraceosoraceae</taxon>
        <taxon>Ceraceosorus</taxon>
    </lineage>
</organism>
<keyword evidence="3" id="KW-0560">Oxidoreductase</keyword>
<evidence type="ECO:0000256" key="2">
    <source>
        <dbReference type="ARBA" id="ARBA00022857"/>
    </source>
</evidence>
<dbReference type="GO" id="GO:0016614">
    <property type="term" value="F:oxidoreductase activity, acting on CH-OH group of donors"/>
    <property type="evidence" value="ECO:0007669"/>
    <property type="project" value="UniProtKB-ARBA"/>
</dbReference>
<dbReference type="PRINTS" id="PR00081">
    <property type="entry name" value="GDHRDH"/>
</dbReference>
<keyword evidence="2" id="KW-0521">NADP</keyword>
<dbReference type="PROSITE" id="PS00061">
    <property type="entry name" value="ADH_SHORT"/>
    <property type="match status" value="1"/>
</dbReference>
<protein>
    <submittedName>
        <fullName evidence="5">NAD(P)-binding protein</fullName>
    </submittedName>
</protein>
<proteinExistence type="inferred from homology"/>
<dbReference type="PRINTS" id="PR00080">
    <property type="entry name" value="SDRFAMILY"/>
</dbReference>
<dbReference type="Proteomes" id="UP000245783">
    <property type="component" value="Unassembled WGS sequence"/>
</dbReference>
<evidence type="ECO:0000256" key="1">
    <source>
        <dbReference type="ARBA" id="ARBA00006484"/>
    </source>
</evidence>
<name>A0A316W1W4_9BASI</name>
<feature type="region of interest" description="Disordered" evidence="4">
    <location>
        <begin position="40"/>
        <end position="62"/>
    </location>
</feature>
<dbReference type="PANTHER" id="PTHR48107:SF16">
    <property type="entry name" value="NADPH-DEPENDENT ALDEHYDE REDUCTASE 1, CHLOROPLASTIC"/>
    <property type="match status" value="1"/>
</dbReference>
<accession>A0A316W1W4</accession>
<dbReference type="InterPro" id="IPR002347">
    <property type="entry name" value="SDR_fam"/>
</dbReference>